<proteinExistence type="inferred from homology"/>
<keyword evidence="13" id="KW-1185">Reference proteome</keyword>
<evidence type="ECO:0000256" key="5">
    <source>
        <dbReference type="ARBA" id="ARBA00022727"/>
    </source>
</evidence>
<comment type="catalytic activity">
    <reaction evidence="9 10">
        <text>dTMP + ATP = dTDP + ADP</text>
        <dbReference type="Rhea" id="RHEA:13517"/>
        <dbReference type="ChEBI" id="CHEBI:30616"/>
        <dbReference type="ChEBI" id="CHEBI:58369"/>
        <dbReference type="ChEBI" id="CHEBI:63528"/>
        <dbReference type="ChEBI" id="CHEBI:456216"/>
        <dbReference type="EC" id="2.7.4.9"/>
    </reaction>
</comment>
<dbReference type="GO" id="GO:0006235">
    <property type="term" value="P:dTTP biosynthetic process"/>
    <property type="evidence" value="ECO:0007669"/>
    <property type="project" value="UniProtKB-UniRule"/>
</dbReference>
<dbReference type="PANTHER" id="PTHR10344">
    <property type="entry name" value="THYMIDYLATE KINASE"/>
    <property type="match status" value="1"/>
</dbReference>
<keyword evidence="4 10" id="KW-0808">Transferase</keyword>
<comment type="function">
    <text evidence="10">Phosphorylation of dTMP to form dTDP in both de novo and salvage pathways of dTTP synthesis.</text>
</comment>
<dbReference type="Gene3D" id="3.40.50.300">
    <property type="entry name" value="P-loop containing nucleotide triphosphate hydrolases"/>
    <property type="match status" value="1"/>
</dbReference>
<sequence>MPVVQPSPRRLRTVALIGIDGSGKTTQARLLAAELSRSGLPATYHQNAGGRRWFGRLAERFGRDDAQDLLGRRLMLLVESVLRWLAIARALLRRVRSGDVAVMDRYAACQYASLRARGRGRAGERLARVAYSVFPRPDVTFLLAVRPEVAWQRVETRGYDHEDLGDLRAADAAYRDLPEHAHVVVVDANGTLDEVAAAIRGHLAAYLPAAQPLPRQRPAVSGVLAAPALADYASAVTPLAQAAA</sequence>
<dbReference type="InterPro" id="IPR018094">
    <property type="entry name" value="Thymidylate_kinase"/>
</dbReference>
<evidence type="ECO:0000256" key="4">
    <source>
        <dbReference type="ARBA" id="ARBA00022679"/>
    </source>
</evidence>
<dbReference type="InterPro" id="IPR039430">
    <property type="entry name" value="Thymidylate_kin-like_dom"/>
</dbReference>
<dbReference type="InterPro" id="IPR027417">
    <property type="entry name" value="P-loop_NTPase"/>
</dbReference>
<dbReference type="GO" id="GO:0005524">
    <property type="term" value="F:ATP binding"/>
    <property type="evidence" value="ECO:0007669"/>
    <property type="project" value="UniProtKB-UniRule"/>
</dbReference>
<dbReference type="HAMAP" id="MF_00165">
    <property type="entry name" value="Thymidylate_kinase"/>
    <property type="match status" value="1"/>
</dbReference>
<dbReference type="Proteomes" id="UP000652013">
    <property type="component" value="Unassembled WGS sequence"/>
</dbReference>
<dbReference type="GO" id="GO:0006233">
    <property type="term" value="P:dTDP biosynthetic process"/>
    <property type="evidence" value="ECO:0007669"/>
    <property type="project" value="InterPro"/>
</dbReference>
<evidence type="ECO:0000256" key="3">
    <source>
        <dbReference type="ARBA" id="ARBA00017144"/>
    </source>
</evidence>
<evidence type="ECO:0000256" key="9">
    <source>
        <dbReference type="ARBA" id="ARBA00048743"/>
    </source>
</evidence>
<evidence type="ECO:0000256" key="7">
    <source>
        <dbReference type="ARBA" id="ARBA00022777"/>
    </source>
</evidence>
<keyword evidence="7 10" id="KW-0418">Kinase</keyword>
<feature type="binding site" evidence="10">
    <location>
        <begin position="18"/>
        <end position="25"/>
    </location>
    <ligand>
        <name>ATP</name>
        <dbReference type="ChEBI" id="CHEBI:30616"/>
    </ligand>
</feature>
<comment type="similarity">
    <text evidence="1 10">Belongs to the thymidylate kinase family.</text>
</comment>
<dbReference type="CDD" id="cd01672">
    <property type="entry name" value="TMPK"/>
    <property type="match status" value="1"/>
</dbReference>
<keyword evidence="5 10" id="KW-0545">Nucleotide biosynthesis</keyword>
<dbReference type="EMBL" id="BOOY01000036">
    <property type="protein sequence ID" value="GIJ05863.1"/>
    <property type="molecule type" value="Genomic_DNA"/>
</dbReference>
<comment type="caution">
    <text evidence="12">The sequence shown here is derived from an EMBL/GenBank/DDBJ whole genome shotgun (WGS) entry which is preliminary data.</text>
</comment>
<protein>
    <recommendedName>
        <fullName evidence="3 10">Thymidylate kinase</fullName>
        <ecNumber evidence="2 10">2.7.4.9</ecNumber>
    </recommendedName>
    <alternativeName>
        <fullName evidence="10">dTMP kinase</fullName>
    </alternativeName>
</protein>
<evidence type="ECO:0000256" key="1">
    <source>
        <dbReference type="ARBA" id="ARBA00009776"/>
    </source>
</evidence>
<dbReference type="EC" id="2.7.4.9" evidence="2 10"/>
<organism evidence="12 13">
    <name type="scientific">Spirilliplanes yamanashiensis</name>
    <dbReference type="NCBI Taxonomy" id="42233"/>
    <lineage>
        <taxon>Bacteria</taxon>
        <taxon>Bacillati</taxon>
        <taxon>Actinomycetota</taxon>
        <taxon>Actinomycetes</taxon>
        <taxon>Micromonosporales</taxon>
        <taxon>Micromonosporaceae</taxon>
        <taxon>Spirilliplanes</taxon>
    </lineage>
</organism>
<dbReference type="SUPFAM" id="SSF52540">
    <property type="entry name" value="P-loop containing nucleoside triphosphate hydrolases"/>
    <property type="match status" value="1"/>
</dbReference>
<feature type="domain" description="Thymidylate kinase-like" evidence="11">
    <location>
        <begin position="18"/>
        <end position="199"/>
    </location>
</feature>
<keyword evidence="6 10" id="KW-0547">Nucleotide-binding</keyword>
<gene>
    <name evidence="10" type="primary">tmk</name>
    <name evidence="12" type="ORF">Sya03_52150</name>
</gene>
<dbReference type="GO" id="GO:0004798">
    <property type="term" value="F:dTMP kinase activity"/>
    <property type="evidence" value="ECO:0007669"/>
    <property type="project" value="UniProtKB-UniRule"/>
</dbReference>
<keyword evidence="8 10" id="KW-0067">ATP-binding</keyword>
<evidence type="ECO:0000256" key="8">
    <source>
        <dbReference type="ARBA" id="ARBA00022840"/>
    </source>
</evidence>
<evidence type="ECO:0000259" key="11">
    <source>
        <dbReference type="Pfam" id="PF02223"/>
    </source>
</evidence>
<dbReference type="GO" id="GO:0006227">
    <property type="term" value="P:dUDP biosynthetic process"/>
    <property type="evidence" value="ECO:0007669"/>
    <property type="project" value="TreeGrafter"/>
</dbReference>
<evidence type="ECO:0000256" key="2">
    <source>
        <dbReference type="ARBA" id="ARBA00012980"/>
    </source>
</evidence>
<evidence type="ECO:0000256" key="6">
    <source>
        <dbReference type="ARBA" id="ARBA00022741"/>
    </source>
</evidence>
<dbReference type="Pfam" id="PF02223">
    <property type="entry name" value="Thymidylate_kin"/>
    <property type="match status" value="1"/>
</dbReference>
<evidence type="ECO:0000313" key="12">
    <source>
        <dbReference type="EMBL" id="GIJ05863.1"/>
    </source>
</evidence>
<dbReference type="GO" id="GO:0005737">
    <property type="term" value="C:cytoplasm"/>
    <property type="evidence" value="ECO:0007669"/>
    <property type="project" value="TreeGrafter"/>
</dbReference>
<reference evidence="12" key="1">
    <citation type="submission" date="2021-01" db="EMBL/GenBank/DDBJ databases">
        <title>Whole genome shotgun sequence of Spirilliplanes yamanashiensis NBRC 15828.</title>
        <authorList>
            <person name="Komaki H."/>
            <person name="Tamura T."/>
        </authorList>
    </citation>
    <scope>NUCLEOTIDE SEQUENCE</scope>
    <source>
        <strain evidence="12">NBRC 15828</strain>
    </source>
</reference>
<evidence type="ECO:0000256" key="10">
    <source>
        <dbReference type="HAMAP-Rule" id="MF_00165"/>
    </source>
</evidence>
<dbReference type="AlphaFoldDB" id="A0A8J4DLY1"/>
<name>A0A8J4DLY1_9ACTN</name>
<dbReference type="PANTHER" id="PTHR10344:SF4">
    <property type="entry name" value="UMP-CMP KINASE 2, MITOCHONDRIAL"/>
    <property type="match status" value="1"/>
</dbReference>
<accession>A0A8J4DLY1</accession>
<evidence type="ECO:0000313" key="13">
    <source>
        <dbReference type="Proteomes" id="UP000652013"/>
    </source>
</evidence>